<dbReference type="GeneID" id="70215882"/>
<evidence type="ECO:0000256" key="1">
    <source>
        <dbReference type="SAM" id="MobiDB-lite"/>
    </source>
</evidence>
<feature type="compositionally biased region" description="Polar residues" evidence="1">
    <location>
        <begin position="31"/>
        <end position="63"/>
    </location>
</feature>
<evidence type="ECO:0000313" key="3">
    <source>
        <dbReference type="Proteomes" id="UP000720189"/>
    </source>
</evidence>
<feature type="region of interest" description="Disordered" evidence="1">
    <location>
        <begin position="27"/>
        <end position="63"/>
    </location>
</feature>
<name>A0A9P9H4G8_FUSRE</name>
<organism evidence="2 3">
    <name type="scientific">Fusarium redolens</name>
    <dbReference type="NCBI Taxonomy" id="48865"/>
    <lineage>
        <taxon>Eukaryota</taxon>
        <taxon>Fungi</taxon>
        <taxon>Dikarya</taxon>
        <taxon>Ascomycota</taxon>
        <taxon>Pezizomycotina</taxon>
        <taxon>Sordariomycetes</taxon>
        <taxon>Hypocreomycetidae</taxon>
        <taxon>Hypocreales</taxon>
        <taxon>Nectriaceae</taxon>
        <taxon>Fusarium</taxon>
        <taxon>Fusarium redolens species complex</taxon>
    </lineage>
</organism>
<keyword evidence="3" id="KW-1185">Reference proteome</keyword>
<dbReference type="AlphaFoldDB" id="A0A9P9H4G8"/>
<reference evidence="2" key="1">
    <citation type="journal article" date="2021" name="Nat. Commun.">
        <title>Genetic determinants of endophytism in the Arabidopsis root mycobiome.</title>
        <authorList>
            <person name="Mesny F."/>
            <person name="Miyauchi S."/>
            <person name="Thiergart T."/>
            <person name="Pickel B."/>
            <person name="Atanasova L."/>
            <person name="Karlsson M."/>
            <person name="Huettel B."/>
            <person name="Barry K.W."/>
            <person name="Haridas S."/>
            <person name="Chen C."/>
            <person name="Bauer D."/>
            <person name="Andreopoulos W."/>
            <person name="Pangilinan J."/>
            <person name="LaButti K."/>
            <person name="Riley R."/>
            <person name="Lipzen A."/>
            <person name="Clum A."/>
            <person name="Drula E."/>
            <person name="Henrissat B."/>
            <person name="Kohler A."/>
            <person name="Grigoriev I.V."/>
            <person name="Martin F.M."/>
            <person name="Hacquard S."/>
        </authorList>
    </citation>
    <scope>NUCLEOTIDE SEQUENCE</scope>
    <source>
        <strain evidence="2">MPI-CAGE-AT-0023</strain>
    </source>
</reference>
<protein>
    <submittedName>
        <fullName evidence="2">Uncharacterized protein</fullName>
    </submittedName>
</protein>
<dbReference type="EMBL" id="JAGMUX010000008">
    <property type="protein sequence ID" value="KAH7250307.1"/>
    <property type="molecule type" value="Genomic_DNA"/>
</dbReference>
<gene>
    <name evidence="2" type="ORF">BKA55DRAFT_377378</name>
</gene>
<dbReference type="Proteomes" id="UP000720189">
    <property type="component" value="Unassembled WGS sequence"/>
</dbReference>
<dbReference type="RefSeq" id="XP_046049626.1">
    <property type="nucleotide sequence ID" value="XM_046185928.1"/>
</dbReference>
<sequence>MINIISGAFCPHFHAFVHVSSVRHRLHPNAHTPNYSQPCKTSNPTSLPSAETNSGLPGTPGTI</sequence>
<accession>A0A9P9H4G8</accession>
<comment type="caution">
    <text evidence="2">The sequence shown here is derived from an EMBL/GenBank/DDBJ whole genome shotgun (WGS) entry which is preliminary data.</text>
</comment>
<evidence type="ECO:0000313" key="2">
    <source>
        <dbReference type="EMBL" id="KAH7250307.1"/>
    </source>
</evidence>
<proteinExistence type="predicted"/>